<gene>
    <name evidence="7" type="primary">def1</name>
    <name evidence="6" type="synonym">def</name>
    <name evidence="7" type="ORF">GCM10010389_22540</name>
</gene>
<dbReference type="Proteomes" id="UP000623010">
    <property type="component" value="Unassembled WGS sequence"/>
</dbReference>
<evidence type="ECO:0000256" key="6">
    <source>
        <dbReference type="HAMAP-Rule" id="MF_00163"/>
    </source>
</evidence>
<dbReference type="GO" id="GO:0006412">
    <property type="term" value="P:translation"/>
    <property type="evidence" value="ECO:0007669"/>
    <property type="project" value="UniProtKB-UniRule"/>
</dbReference>
<dbReference type="PANTHER" id="PTHR10458:SF2">
    <property type="entry name" value="PEPTIDE DEFORMYLASE, MITOCHONDRIAL"/>
    <property type="match status" value="1"/>
</dbReference>
<dbReference type="Gene3D" id="3.90.45.10">
    <property type="entry name" value="Peptide deformylase"/>
    <property type="match status" value="1"/>
</dbReference>
<dbReference type="EMBL" id="BMWH01000006">
    <property type="protein sequence ID" value="GGZ83958.1"/>
    <property type="molecule type" value="Genomic_DNA"/>
</dbReference>
<accession>A0A918R341</accession>
<dbReference type="GO" id="GO:0046872">
    <property type="term" value="F:metal ion binding"/>
    <property type="evidence" value="ECO:0007669"/>
    <property type="project" value="UniProtKB-KW"/>
</dbReference>
<sequence>MAAERDHASLAERVEELLATDGPLPIVAAGDPVLRRGTEPFDGQLGPALLARFVEALRRTMHAAPGVGLAAPQVGVALRIAVMEDPAPVPEEVRIARGRVPLPFRVLVNPSYEPVGTGRAAFFEGCLSVPGWQAVVARHAAVRLRAQDEHGRPVDEVVTGWPARIVQHETDHLDGILYLDRAELRSLSSNRAMAERWTQPTPREAAAQLGFDLPGRDT</sequence>
<feature type="binding site" evidence="6">
    <location>
        <position position="168"/>
    </location>
    <ligand>
        <name>Fe cation</name>
        <dbReference type="ChEBI" id="CHEBI:24875"/>
    </ligand>
</feature>
<dbReference type="GO" id="GO:0042586">
    <property type="term" value="F:peptide deformylase activity"/>
    <property type="evidence" value="ECO:0007669"/>
    <property type="project" value="UniProtKB-UniRule"/>
</dbReference>
<evidence type="ECO:0000256" key="4">
    <source>
        <dbReference type="ARBA" id="ARBA00022917"/>
    </source>
</evidence>
<evidence type="ECO:0000256" key="1">
    <source>
        <dbReference type="ARBA" id="ARBA00010759"/>
    </source>
</evidence>
<proteinExistence type="inferred from homology"/>
<comment type="similarity">
    <text evidence="1 6">Belongs to the polypeptide deformylase family.</text>
</comment>
<dbReference type="EC" id="3.5.1.88" evidence="6"/>
<dbReference type="PANTHER" id="PTHR10458">
    <property type="entry name" value="PEPTIDE DEFORMYLASE"/>
    <property type="match status" value="1"/>
</dbReference>
<feature type="binding site" evidence="6">
    <location>
        <position position="172"/>
    </location>
    <ligand>
        <name>Fe cation</name>
        <dbReference type="ChEBI" id="CHEBI:24875"/>
    </ligand>
</feature>
<dbReference type="PIRSF" id="PIRSF004749">
    <property type="entry name" value="Pep_def"/>
    <property type="match status" value="1"/>
</dbReference>
<protein>
    <recommendedName>
        <fullName evidence="6">Peptide deformylase</fullName>
        <shortName evidence="6">PDF</shortName>
        <ecNumber evidence="6">3.5.1.88</ecNumber>
    </recommendedName>
    <alternativeName>
        <fullName evidence="6">Polypeptide deformylase</fullName>
    </alternativeName>
</protein>
<keyword evidence="5 6" id="KW-0408">Iron</keyword>
<dbReference type="InterPro" id="IPR036821">
    <property type="entry name" value="Peptide_deformylase_sf"/>
</dbReference>
<keyword evidence="2 6" id="KW-0479">Metal-binding</keyword>
<name>A0A918R341_9ACTN</name>
<dbReference type="InterPro" id="IPR023635">
    <property type="entry name" value="Peptide_deformylase"/>
</dbReference>
<evidence type="ECO:0000256" key="5">
    <source>
        <dbReference type="ARBA" id="ARBA00023004"/>
    </source>
</evidence>
<dbReference type="NCBIfam" id="NF001159">
    <property type="entry name" value="PRK00150.1-3"/>
    <property type="match status" value="1"/>
</dbReference>
<comment type="caution">
    <text evidence="7">The sequence shown here is derived from an EMBL/GenBank/DDBJ whole genome shotgun (WGS) entry which is preliminary data.</text>
</comment>
<comment type="function">
    <text evidence="6">Removes the formyl group from the N-terminal Met of newly synthesized proteins. Requires at least a dipeptide for an efficient rate of reaction. N-terminal L-methionine is a prerequisite for activity but the enzyme has broad specificity at other positions.</text>
</comment>
<evidence type="ECO:0000256" key="2">
    <source>
        <dbReference type="ARBA" id="ARBA00022723"/>
    </source>
</evidence>
<keyword evidence="3 6" id="KW-0378">Hydrolase</keyword>
<dbReference type="PRINTS" id="PR01576">
    <property type="entry name" value="PDEFORMYLASE"/>
</dbReference>
<dbReference type="FunFam" id="3.90.45.10:FF:000003">
    <property type="entry name" value="Peptide deformylase"/>
    <property type="match status" value="1"/>
</dbReference>
<dbReference type="Pfam" id="PF01327">
    <property type="entry name" value="Pep_deformylase"/>
    <property type="match status" value="1"/>
</dbReference>
<feature type="active site" evidence="6">
    <location>
        <position position="169"/>
    </location>
</feature>
<dbReference type="HAMAP" id="MF_00163">
    <property type="entry name" value="Pep_deformylase"/>
    <property type="match status" value="1"/>
</dbReference>
<dbReference type="CDD" id="cd00487">
    <property type="entry name" value="Pep_deformylase"/>
    <property type="match status" value="1"/>
</dbReference>
<reference evidence="7" key="1">
    <citation type="journal article" date="2014" name="Int. J. Syst. Evol. Microbiol.">
        <title>Complete genome sequence of Corynebacterium casei LMG S-19264T (=DSM 44701T), isolated from a smear-ripened cheese.</title>
        <authorList>
            <consortium name="US DOE Joint Genome Institute (JGI-PGF)"/>
            <person name="Walter F."/>
            <person name="Albersmeier A."/>
            <person name="Kalinowski J."/>
            <person name="Ruckert C."/>
        </authorList>
    </citation>
    <scope>NUCLEOTIDE SEQUENCE</scope>
    <source>
        <strain evidence="7">JCM 5016</strain>
    </source>
</reference>
<feature type="binding site" evidence="6">
    <location>
        <position position="126"/>
    </location>
    <ligand>
        <name>Fe cation</name>
        <dbReference type="ChEBI" id="CHEBI:24875"/>
    </ligand>
</feature>
<dbReference type="AlphaFoldDB" id="A0A918R341"/>
<dbReference type="RefSeq" id="WP_190057229.1">
    <property type="nucleotide sequence ID" value="NZ_BMWH01000006.1"/>
</dbReference>
<comment type="catalytic activity">
    <reaction evidence="6">
        <text>N-terminal N-formyl-L-methionyl-[peptide] + H2O = N-terminal L-methionyl-[peptide] + formate</text>
        <dbReference type="Rhea" id="RHEA:24420"/>
        <dbReference type="Rhea" id="RHEA-COMP:10639"/>
        <dbReference type="Rhea" id="RHEA-COMP:10640"/>
        <dbReference type="ChEBI" id="CHEBI:15377"/>
        <dbReference type="ChEBI" id="CHEBI:15740"/>
        <dbReference type="ChEBI" id="CHEBI:49298"/>
        <dbReference type="ChEBI" id="CHEBI:64731"/>
        <dbReference type="EC" id="3.5.1.88"/>
    </reaction>
</comment>
<keyword evidence="8" id="KW-1185">Reference proteome</keyword>
<keyword evidence="4 6" id="KW-0648">Protein biosynthesis</keyword>
<organism evidence="7 8">
    <name type="scientific">Streptomyces echinoruber</name>
    <dbReference type="NCBI Taxonomy" id="68898"/>
    <lineage>
        <taxon>Bacteria</taxon>
        <taxon>Bacillati</taxon>
        <taxon>Actinomycetota</taxon>
        <taxon>Actinomycetes</taxon>
        <taxon>Kitasatosporales</taxon>
        <taxon>Streptomycetaceae</taxon>
        <taxon>Streptomyces</taxon>
    </lineage>
</organism>
<reference evidence="7" key="2">
    <citation type="submission" date="2020-09" db="EMBL/GenBank/DDBJ databases">
        <authorList>
            <person name="Sun Q."/>
            <person name="Ohkuma M."/>
        </authorList>
    </citation>
    <scope>NUCLEOTIDE SEQUENCE</scope>
    <source>
        <strain evidence="7">JCM 5016</strain>
    </source>
</reference>
<evidence type="ECO:0000256" key="3">
    <source>
        <dbReference type="ARBA" id="ARBA00022801"/>
    </source>
</evidence>
<evidence type="ECO:0000313" key="8">
    <source>
        <dbReference type="Proteomes" id="UP000623010"/>
    </source>
</evidence>
<dbReference type="SUPFAM" id="SSF56420">
    <property type="entry name" value="Peptide deformylase"/>
    <property type="match status" value="1"/>
</dbReference>
<evidence type="ECO:0000313" key="7">
    <source>
        <dbReference type="EMBL" id="GGZ83958.1"/>
    </source>
</evidence>
<comment type="cofactor">
    <cofactor evidence="6">
        <name>Fe(2+)</name>
        <dbReference type="ChEBI" id="CHEBI:29033"/>
    </cofactor>
    <text evidence="6">Binds 1 Fe(2+) ion.</text>
</comment>